<feature type="transmembrane region" description="Helical" evidence="1">
    <location>
        <begin position="26"/>
        <end position="48"/>
    </location>
</feature>
<reference evidence="3" key="1">
    <citation type="journal article" date="2019" name="Int. J. Syst. Evol. Microbiol.">
        <title>The Global Catalogue of Microorganisms (GCM) 10K type strain sequencing project: providing services to taxonomists for standard genome sequencing and annotation.</title>
        <authorList>
            <consortium name="The Broad Institute Genomics Platform"/>
            <consortium name="The Broad Institute Genome Sequencing Center for Infectious Disease"/>
            <person name="Wu L."/>
            <person name="Ma J."/>
        </authorList>
    </citation>
    <scope>NUCLEOTIDE SEQUENCE [LARGE SCALE GENOMIC DNA]</scope>
    <source>
        <strain evidence="3">TBRC 5832</strain>
    </source>
</reference>
<sequence>MTQAPAAPAPERQWVWFPVPRRGSDWAWACGIFTVASLLACGLATDVMNAPDPGTPGYDAWSEEHGGTLVLVGIGVPMSPVLVFWLSRLLFFGALKLHERWQDRTNRLHQRKAQHELLLTERVNALHVNVRHQQRSLHAMARETQEVADELEVYLRDRLAVLDRLSAELRDKEELAKNTPQMVEALDNWLEARSRRDLRSNRRLQYVSLVVAILFGFVVNWLSNPVLTMLRTWLE</sequence>
<keyword evidence="1" id="KW-1133">Transmembrane helix</keyword>
<keyword evidence="1" id="KW-0812">Transmembrane</keyword>
<keyword evidence="1" id="KW-0472">Membrane</keyword>
<keyword evidence="3" id="KW-1185">Reference proteome</keyword>
<feature type="transmembrane region" description="Helical" evidence="1">
    <location>
        <begin position="204"/>
        <end position="223"/>
    </location>
</feature>
<protein>
    <submittedName>
        <fullName evidence="2">Uncharacterized protein</fullName>
    </submittedName>
</protein>
<dbReference type="Proteomes" id="UP001595867">
    <property type="component" value="Unassembled WGS sequence"/>
</dbReference>
<proteinExistence type="predicted"/>
<evidence type="ECO:0000256" key="1">
    <source>
        <dbReference type="SAM" id="Phobius"/>
    </source>
</evidence>
<dbReference type="RefSeq" id="WP_378071061.1">
    <property type="nucleotide sequence ID" value="NZ_JBHSBL010000024.1"/>
</dbReference>
<name>A0ABV8J0R2_9ACTN</name>
<gene>
    <name evidence="2" type="ORF">ACFO0C_35030</name>
</gene>
<evidence type="ECO:0000313" key="3">
    <source>
        <dbReference type="Proteomes" id="UP001595867"/>
    </source>
</evidence>
<feature type="transmembrane region" description="Helical" evidence="1">
    <location>
        <begin position="68"/>
        <end position="91"/>
    </location>
</feature>
<comment type="caution">
    <text evidence="2">The sequence shown here is derived from an EMBL/GenBank/DDBJ whole genome shotgun (WGS) entry which is preliminary data.</text>
</comment>
<dbReference type="EMBL" id="JBHSBL010000024">
    <property type="protein sequence ID" value="MFC4070173.1"/>
    <property type="molecule type" value="Genomic_DNA"/>
</dbReference>
<accession>A0ABV8J0R2</accession>
<evidence type="ECO:0000313" key="2">
    <source>
        <dbReference type="EMBL" id="MFC4070173.1"/>
    </source>
</evidence>
<organism evidence="2 3">
    <name type="scientific">Actinoplanes subglobosus</name>
    <dbReference type="NCBI Taxonomy" id="1547892"/>
    <lineage>
        <taxon>Bacteria</taxon>
        <taxon>Bacillati</taxon>
        <taxon>Actinomycetota</taxon>
        <taxon>Actinomycetes</taxon>
        <taxon>Micromonosporales</taxon>
        <taxon>Micromonosporaceae</taxon>
        <taxon>Actinoplanes</taxon>
    </lineage>
</organism>